<evidence type="ECO:0000313" key="2">
    <source>
        <dbReference type="EMBL" id="GFQ97383.1"/>
    </source>
</evidence>
<gene>
    <name evidence="2" type="primary">AVEN_21097_1</name>
    <name evidence="2" type="ORF">TNCT_483671</name>
</gene>
<dbReference type="Proteomes" id="UP000887116">
    <property type="component" value="Unassembled WGS sequence"/>
</dbReference>
<evidence type="ECO:0000256" key="1">
    <source>
        <dbReference type="SAM" id="MobiDB-lite"/>
    </source>
</evidence>
<reference evidence="2" key="1">
    <citation type="submission" date="2020-07" db="EMBL/GenBank/DDBJ databases">
        <title>Multicomponent nature underlies the extraordinary mechanical properties of spider dragline silk.</title>
        <authorList>
            <person name="Kono N."/>
            <person name="Nakamura H."/>
            <person name="Mori M."/>
            <person name="Yoshida Y."/>
            <person name="Ohtoshi R."/>
            <person name="Malay A.D."/>
            <person name="Moran D.A.P."/>
            <person name="Tomita M."/>
            <person name="Numata K."/>
            <person name="Arakawa K."/>
        </authorList>
    </citation>
    <scope>NUCLEOTIDE SEQUENCE</scope>
</reference>
<proteinExistence type="predicted"/>
<dbReference type="OrthoDB" id="6437736at2759"/>
<name>A0A8X6L865_TRICU</name>
<evidence type="ECO:0000313" key="3">
    <source>
        <dbReference type="Proteomes" id="UP000887116"/>
    </source>
</evidence>
<protein>
    <submittedName>
        <fullName evidence="2">Uncharacterized protein</fullName>
    </submittedName>
</protein>
<feature type="region of interest" description="Disordered" evidence="1">
    <location>
        <begin position="124"/>
        <end position="161"/>
    </location>
</feature>
<feature type="compositionally biased region" description="Polar residues" evidence="1">
    <location>
        <begin position="144"/>
        <end position="161"/>
    </location>
</feature>
<keyword evidence="3" id="KW-1185">Reference proteome</keyword>
<feature type="region of interest" description="Disordered" evidence="1">
    <location>
        <begin position="69"/>
        <end position="95"/>
    </location>
</feature>
<feature type="compositionally biased region" description="Basic and acidic residues" evidence="1">
    <location>
        <begin position="124"/>
        <end position="133"/>
    </location>
</feature>
<dbReference type="AlphaFoldDB" id="A0A8X6L865"/>
<sequence length="287" mass="32564">MKIHQEIEDLKSFITSSDSSLREFISSQKTNSKSLELYNSTIDQRNNQSTFISSKSDYFSRSQKLNKENSRFYKSPTASDPRHESRAFTSARSEYSTHPLSVKSIPLLPSTCRFNSLNSSHFENRSLNSERRSAHTPLVKTIPHNETPQDNEPSSNESSHMVNGVNISANFLPKLFKKPSYIPSQQPSRRGTMLNIKRKIATPNIGVNSPMKRDLKSTSKCSSTFFAGVRRNETAYTNKNDNAFHTKNIRKGKLYANMARVETETTQSSPYLTLYEATSMAEEFTFG</sequence>
<accession>A0A8X6L865</accession>
<organism evidence="2 3">
    <name type="scientific">Trichonephila clavata</name>
    <name type="common">Joro spider</name>
    <name type="synonym">Nephila clavata</name>
    <dbReference type="NCBI Taxonomy" id="2740835"/>
    <lineage>
        <taxon>Eukaryota</taxon>
        <taxon>Metazoa</taxon>
        <taxon>Ecdysozoa</taxon>
        <taxon>Arthropoda</taxon>
        <taxon>Chelicerata</taxon>
        <taxon>Arachnida</taxon>
        <taxon>Araneae</taxon>
        <taxon>Araneomorphae</taxon>
        <taxon>Entelegynae</taxon>
        <taxon>Araneoidea</taxon>
        <taxon>Nephilidae</taxon>
        <taxon>Trichonephila</taxon>
    </lineage>
</organism>
<dbReference type="EMBL" id="BMAO01034548">
    <property type="protein sequence ID" value="GFQ97383.1"/>
    <property type="molecule type" value="Genomic_DNA"/>
</dbReference>
<comment type="caution">
    <text evidence="2">The sequence shown here is derived from an EMBL/GenBank/DDBJ whole genome shotgun (WGS) entry which is preliminary data.</text>
</comment>